<dbReference type="GO" id="GO:0005686">
    <property type="term" value="C:U2 snRNP"/>
    <property type="evidence" value="ECO:0007669"/>
    <property type="project" value="TreeGrafter"/>
</dbReference>
<gene>
    <name evidence="7" type="ORF">CHIRRI_LOCUS4239</name>
</gene>
<dbReference type="PROSITE" id="PS51450">
    <property type="entry name" value="LRR"/>
    <property type="match status" value="1"/>
</dbReference>
<dbReference type="SUPFAM" id="SSF52058">
    <property type="entry name" value="L domain-like"/>
    <property type="match status" value="1"/>
</dbReference>
<dbReference type="InterPro" id="IPR032675">
    <property type="entry name" value="LRR_dom_sf"/>
</dbReference>
<dbReference type="FunFam" id="3.80.10.10:FF:000026">
    <property type="entry name" value="U2 small nuclear ribonucleoprotein A"/>
    <property type="match status" value="1"/>
</dbReference>
<proteinExistence type="inferred from homology"/>
<dbReference type="Gene3D" id="3.80.10.10">
    <property type="entry name" value="Ribonuclease Inhibitor"/>
    <property type="match status" value="1"/>
</dbReference>
<name>A0A9N9WPM6_9DIPT</name>
<dbReference type="EMBL" id="OU895877">
    <property type="protein sequence ID" value="CAG9801308.1"/>
    <property type="molecule type" value="Genomic_DNA"/>
</dbReference>
<evidence type="ECO:0000256" key="3">
    <source>
        <dbReference type="ARBA" id="ARBA00022737"/>
    </source>
</evidence>
<dbReference type="Proteomes" id="UP001153620">
    <property type="component" value="Chromosome 1"/>
</dbReference>
<evidence type="ECO:0000256" key="4">
    <source>
        <dbReference type="ARBA" id="ARBA00023242"/>
    </source>
</evidence>
<comment type="similarity">
    <text evidence="5">Belongs to the U2 small nuclear ribonucleoprotein A family.</text>
</comment>
<evidence type="ECO:0000313" key="8">
    <source>
        <dbReference type="Proteomes" id="UP001153620"/>
    </source>
</evidence>
<accession>A0A9N9WPM6</accession>
<dbReference type="OrthoDB" id="433501at2759"/>
<evidence type="ECO:0000313" key="7">
    <source>
        <dbReference type="EMBL" id="CAG9801308.1"/>
    </source>
</evidence>
<comment type="subcellular location">
    <subcellularLocation>
        <location evidence="1">Nucleus</location>
    </subcellularLocation>
</comment>
<evidence type="ECO:0000256" key="5">
    <source>
        <dbReference type="ARBA" id="ARBA00024196"/>
    </source>
</evidence>
<dbReference type="InterPro" id="IPR001611">
    <property type="entry name" value="Leu-rich_rpt"/>
</dbReference>
<reference evidence="7" key="2">
    <citation type="submission" date="2022-10" db="EMBL/GenBank/DDBJ databases">
        <authorList>
            <consortium name="ENA_rothamsted_submissions"/>
            <consortium name="culmorum"/>
            <person name="King R."/>
        </authorList>
    </citation>
    <scope>NUCLEOTIDE SEQUENCE</scope>
</reference>
<keyword evidence="2" id="KW-0433">Leucine-rich repeat</keyword>
<keyword evidence="8" id="KW-1185">Reference proteome</keyword>
<dbReference type="AlphaFoldDB" id="A0A9N9WPM6"/>
<evidence type="ECO:0000256" key="1">
    <source>
        <dbReference type="ARBA" id="ARBA00004123"/>
    </source>
</evidence>
<dbReference type="PANTHER" id="PTHR10552:SF6">
    <property type="entry name" value="U2 SMALL NUCLEAR RIBONUCLEOPROTEIN A"/>
    <property type="match status" value="1"/>
</dbReference>
<reference evidence="7" key="1">
    <citation type="submission" date="2022-01" db="EMBL/GenBank/DDBJ databases">
        <authorList>
            <person name="King R."/>
        </authorList>
    </citation>
    <scope>NUCLEOTIDE SEQUENCE</scope>
</reference>
<evidence type="ECO:0000256" key="6">
    <source>
        <dbReference type="ARBA" id="ARBA00069881"/>
    </source>
</evidence>
<dbReference type="PANTHER" id="PTHR10552">
    <property type="entry name" value="U2 SMALL NUCLEAR RIBONUCLEOPROTEIN A"/>
    <property type="match status" value="1"/>
</dbReference>
<evidence type="ECO:0000256" key="2">
    <source>
        <dbReference type="ARBA" id="ARBA00022614"/>
    </source>
</evidence>
<keyword evidence="4" id="KW-0539">Nucleus</keyword>
<keyword evidence="3" id="KW-0677">Repeat</keyword>
<dbReference type="Pfam" id="PF14580">
    <property type="entry name" value="LRR_9"/>
    <property type="match status" value="1"/>
</dbReference>
<organism evidence="7 8">
    <name type="scientific">Chironomus riparius</name>
    <dbReference type="NCBI Taxonomy" id="315576"/>
    <lineage>
        <taxon>Eukaryota</taxon>
        <taxon>Metazoa</taxon>
        <taxon>Ecdysozoa</taxon>
        <taxon>Arthropoda</taxon>
        <taxon>Hexapoda</taxon>
        <taxon>Insecta</taxon>
        <taxon>Pterygota</taxon>
        <taxon>Neoptera</taxon>
        <taxon>Endopterygota</taxon>
        <taxon>Diptera</taxon>
        <taxon>Nematocera</taxon>
        <taxon>Chironomoidea</taxon>
        <taxon>Chironomidae</taxon>
        <taxon>Chironominae</taxon>
        <taxon>Chironomus</taxon>
    </lineage>
</organism>
<dbReference type="GO" id="GO:0000398">
    <property type="term" value="P:mRNA splicing, via spliceosome"/>
    <property type="evidence" value="ECO:0007669"/>
    <property type="project" value="InterPro"/>
</dbReference>
<dbReference type="InterPro" id="IPR044640">
    <property type="entry name" value="RU2A"/>
</dbReference>
<protein>
    <recommendedName>
        <fullName evidence="6">Probable U2 small nuclear ribonucleoprotein A'</fullName>
    </recommendedName>
</protein>
<dbReference type="GO" id="GO:0030620">
    <property type="term" value="F:U2 snRNA binding"/>
    <property type="evidence" value="ECO:0007669"/>
    <property type="project" value="InterPro"/>
</dbReference>
<sequence length="241" mass="27615">MVKLSPELINSCMQFINPCRDRELDLRGYKIPEIQNLGATLDQFDTIDFSDNDLRKLAGFPYLGRIKQLLLNNNRITRIADDLHETIPNLESLILTGNNLQELGDIDGLAKLPKLIVLSLLTNPVASKKYYREYLIFKLPHLRLLDFKKIKMKEREESVAFFKSKKGKEIQREIQKKARLSMANDTNAAKPKIQATTADIQKIREAISKASSLHEVERLTKMLQSGQISSEFLNDDDEPMN</sequence>